<sequence>MSYVSVMMLSWWNPNAPNRVSFHVNLRNVIACVNNDIDKRSNTRNHDEDEKAKITNMDLEELKSYVLNHEDGKIEELIERFVTKKAQAERMADEILHAKAAKEILSINNRNNDSRIWTCMVSMQKRQFKPSRSTCKGLNLKYQHQ</sequence>
<reference evidence="1 2" key="1">
    <citation type="submission" date="2024-02" db="EMBL/GenBank/DDBJ databases">
        <authorList>
            <person name="Vignale AGUSTIN F."/>
            <person name="Sosa J E."/>
            <person name="Modenutti C."/>
        </authorList>
    </citation>
    <scope>NUCLEOTIDE SEQUENCE [LARGE SCALE GENOMIC DNA]</scope>
</reference>
<evidence type="ECO:0000313" key="2">
    <source>
        <dbReference type="Proteomes" id="UP001642360"/>
    </source>
</evidence>
<organism evidence="1 2">
    <name type="scientific">Ilex paraguariensis</name>
    <name type="common">yerba mate</name>
    <dbReference type="NCBI Taxonomy" id="185542"/>
    <lineage>
        <taxon>Eukaryota</taxon>
        <taxon>Viridiplantae</taxon>
        <taxon>Streptophyta</taxon>
        <taxon>Embryophyta</taxon>
        <taxon>Tracheophyta</taxon>
        <taxon>Spermatophyta</taxon>
        <taxon>Magnoliopsida</taxon>
        <taxon>eudicotyledons</taxon>
        <taxon>Gunneridae</taxon>
        <taxon>Pentapetalae</taxon>
        <taxon>asterids</taxon>
        <taxon>campanulids</taxon>
        <taxon>Aquifoliales</taxon>
        <taxon>Aquifoliaceae</taxon>
        <taxon>Ilex</taxon>
    </lineage>
</organism>
<dbReference type="AlphaFoldDB" id="A0ABC8TW66"/>
<protein>
    <submittedName>
        <fullName evidence="1">Uncharacterized protein</fullName>
    </submittedName>
</protein>
<evidence type="ECO:0000313" key="1">
    <source>
        <dbReference type="EMBL" id="CAK9173738.1"/>
    </source>
</evidence>
<dbReference type="Proteomes" id="UP001642360">
    <property type="component" value="Unassembled WGS sequence"/>
</dbReference>
<dbReference type="EMBL" id="CAUOFW020006200">
    <property type="protein sequence ID" value="CAK9173738.1"/>
    <property type="molecule type" value="Genomic_DNA"/>
</dbReference>
<name>A0ABC8TW66_9AQUA</name>
<gene>
    <name evidence="1" type="ORF">ILEXP_LOCUS43469</name>
</gene>
<accession>A0ABC8TW66</accession>
<comment type="caution">
    <text evidence="1">The sequence shown here is derived from an EMBL/GenBank/DDBJ whole genome shotgun (WGS) entry which is preliminary data.</text>
</comment>
<proteinExistence type="predicted"/>
<keyword evidence="2" id="KW-1185">Reference proteome</keyword>